<dbReference type="KEGG" id="dja:HY57_21005"/>
<dbReference type="EMBL" id="CP008884">
    <property type="protein sequence ID" value="AIF49561.1"/>
    <property type="molecule type" value="Genomic_DNA"/>
</dbReference>
<evidence type="ECO:0000313" key="2">
    <source>
        <dbReference type="Proteomes" id="UP000027987"/>
    </source>
</evidence>
<proteinExistence type="predicted"/>
<name>A0A075K5Q3_9GAMM</name>
<gene>
    <name evidence="1" type="ORF">HY57_21005</name>
</gene>
<reference evidence="1 2" key="1">
    <citation type="submission" date="2014-07" db="EMBL/GenBank/DDBJ databases">
        <title>Complete Genome Sequence of Dyella japonica Strain A8 Isolated from Malaysian Tropical Soil.</title>
        <authorList>
            <person name="Hui R.K.H."/>
            <person name="Chen J.-W."/>
            <person name="Chan K.-G."/>
            <person name="Leung F.C.C."/>
        </authorList>
    </citation>
    <scope>NUCLEOTIDE SEQUENCE [LARGE SCALE GENOMIC DNA]</scope>
    <source>
        <strain evidence="1 2">A8</strain>
    </source>
</reference>
<dbReference type="Proteomes" id="UP000027987">
    <property type="component" value="Chromosome"/>
</dbReference>
<sequence>MVRGNSLADGWQSGQRLRQPGSKFQIIPATDLDRDFLAIPAAAARRTKPGYHSVIKGFLNEIGLAVRELAD</sequence>
<dbReference type="STRING" id="1217721.HY57_21005"/>
<dbReference type="HOGENOM" id="CLU_2733575_0_0_6"/>
<organism evidence="1 2">
    <name type="scientific">Dyella japonica A8</name>
    <dbReference type="NCBI Taxonomy" id="1217721"/>
    <lineage>
        <taxon>Bacteria</taxon>
        <taxon>Pseudomonadati</taxon>
        <taxon>Pseudomonadota</taxon>
        <taxon>Gammaproteobacteria</taxon>
        <taxon>Lysobacterales</taxon>
        <taxon>Rhodanobacteraceae</taxon>
        <taxon>Dyella</taxon>
    </lineage>
</organism>
<evidence type="ECO:0000313" key="1">
    <source>
        <dbReference type="EMBL" id="AIF49561.1"/>
    </source>
</evidence>
<accession>A0A075K5Q3</accession>
<protein>
    <submittedName>
        <fullName evidence="1">Uncharacterized protein</fullName>
    </submittedName>
</protein>
<dbReference type="PATRIC" id="fig|1217721.7.peg.4303"/>
<dbReference type="AlphaFoldDB" id="A0A075K5Q3"/>
<keyword evidence="2" id="KW-1185">Reference proteome</keyword>